<dbReference type="SUPFAM" id="SSF46689">
    <property type="entry name" value="Homeodomain-like"/>
    <property type="match status" value="1"/>
</dbReference>
<evidence type="ECO:0000313" key="4">
    <source>
        <dbReference type="EMBL" id="MEB3070934.1"/>
    </source>
</evidence>
<proteinExistence type="predicted"/>
<accession>A0ABU5Z2S8</accession>
<gene>
    <name evidence="4" type="ORF">K5L39_17255</name>
</gene>
<dbReference type="Proteomes" id="UP001299283">
    <property type="component" value="Unassembled WGS sequence"/>
</dbReference>
<dbReference type="PROSITE" id="PS50977">
    <property type="entry name" value="HTH_TETR_2"/>
    <property type="match status" value="1"/>
</dbReference>
<dbReference type="RefSeq" id="WP_225399102.1">
    <property type="nucleotide sequence ID" value="NZ_JAYJJQ010000019.1"/>
</dbReference>
<evidence type="ECO:0000256" key="1">
    <source>
        <dbReference type="ARBA" id="ARBA00023125"/>
    </source>
</evidence>
<dbReference type="EMBL" id="JAYJJQ010000019">
    <property type="protein sequence ID" value="MEB3070934.1"/>
    <property type="molecule type" value="Genomic_DNA"/>
</dbReference>
<feature type="domain" description="HTH tetR-type" evidence="3">
    <location>
        <begin position="14"/>
        <end position="74"/>
    </location>
</feature>
<keyword evidence="5" id="KW-1185">Reference proteome</keyword>
<dbReference type="InterPro" id="IPR009057">
    <property type="entry name" value="Homeodomain-like_sf"/>
</dbReference>
<dbReference type="InterPro" id="IPR001647">
    <property type="entry name" value="HTH_TetR"/>
</dbReference>
<dbReference type="Gene3D" id="1.10.357.10">
    <property type="entry name" value="Tetracycline Repressor, domain 2"/>
    <property type="match status" value="1"/>
</dbReference>
<organism evidence="4 5">
    <name type="scientific">[Mycobacterium] vasticus</name>
    <dbReference type="NCBI Taxonomy" id="2875777"/>
    <lineage>
        <taxon>Bacteria</taxon>
        <taxon>Bacillati</taxon>
        <taxon>Actinomycetota</taxon>
        <taxon>Actinomycetes</taxon>
        <taxon>Mycobacteriales</taxon>
        <taxon>Mycobacteriaceae</taxon>
        <taxon>Mycolicibacter</taxon>
    </lineage>
</organism>
<evidence type="ECO:0000256" key="2">
    <source>
        <dbReference type="PROSITE-ProRule" id="PRU00335"/>
    </source>
</evidence>
<name>A0ABU5Z2S8_9MYCO</name>
<reference evidence="4 5" key="1">
    <citation type="submission" date="2023-12" db="EMBL/GenBank/DDBJ databases">
        <title>Description of new species of Mycobacterium terrae complex isolated from sewage at the Sao Paulo Zoological Park Foundation in Brazil.</title>
        <authorList>
            <person name="Romagnoli C.L."/>
            <person name="Conceicao E.C."/>
            <person name="Machado E."/>
            <person name="Barreto L.B.P.F."/>
            <person name="Sharma A."/>
            <person name="Silva N.M."/>
            <person name="Marques L.E."/>
            <person name="Juliana M.A."/>
            <person name="Lourenco M.C.S."/>
            <person name="Digiampietri L.A."/>
            <person name="Suffys P.N."/>
            <person name="Viana-Niero C."/>
        </authorList>
    </citation>
    <scope>NUCLEOTIDE SEQUENCE [LARGE SCALE GENOMIC DNA]</scope>
    <source>
        <strain evidence="4 5">MYC017</strain>
    </source>
</reference>
<evidence type="ECO:0000259" key="3">
    <source>
        <dbReference type="PROSITE" id="PS50977"/>
    </source>
</evidence>
<feature type="DNA-binding region" description="H-T-H motif" evidence="2">
    <location>
        <begin position="37"/>
        <end position="56"/>
    </location>
</feature>
<sequence>MQSAAGTRLNRRGLATRAHLLDVAIEVLAAGDSEPISANRIAKQAGVSWGTVAHQFGDLDGLWVAVVDEIHTRSWTPDAGPLPPLTGSLAQRLEAAIDSVWIYLETTQGRALTALRNALPPRRADVLAEYPRTAAALDAREHDWIEGFAYLMDGLDLDPEKLDNVRCLLPAAVRGLSSEREIGFSTRLDVARRTLAQALSAYLS</sequence>
<protein>
    <submittedName>
        <fullName evidence="4">TetR/AcrR family transcriptional regulator</fullName>
    </submittedName>
</protein>
<comment type="caution">
    <text evidence="4">The sequence shown here is derived from an EMBL/GenBank/DDBJ whole genome shotgun (WGS) entry which is preliminary data.</text>
</comment>
<evidence type="ECO:0000313" key="5">
    <source>
        <dbReference type="Proteomes" id="UP001299283"/>
    </source>
</evidence>
<keyword evidence="1 2" id="KW-0238">DNA-binding</keyword>